<evidence type="ECO:0000313" key="2">
    <source>
        <dbReference type="Proteomes" id="UP000050863"/>
    </source>
</evidence>
<dbReference type="Proteomes" id="UP000050863">
    <property type="component" value="Unassembled WGS sequence"/>
</dbReference>
<organism evidence="1 2">
    <name type="scientific">Bradyrhizobium jicamae</name>
    <dbReference type="NCBI Taxonomy" id="280332"/>
    <lineage>
        <taxon>Bacteria</taxon>
        <taxon>Pseudomonadati</taxon>
        <taxon>Pseudomonadota</taxon>
        <taxon>Alphaproteobacteria</taxon>
        <taxon>Hyphomicrobiales</taxon>
        <taxon>Nitrobacteraceae</taxon>
        <taxon>Bradyrhizobium</taxon>
    </lineage>
</organism>
<accession>A0A0R3L8I8</accession>
<comment type="caution">
    <text evidence="1">The sequence shown here is derived from an EMBL/GenBank/DDBJ whole genome shotgun (WGS) entry which is preliminary data.</text>
</comment>
<dbReference type="OrthoDB" id="8255610at2"/>
<reference evidence="1 2" key="1">
    <citation type="submission" date="2014-03" db="EMBL/GenBank/DDBJ databases">
        <title>Bradyrhizobium valentinum sp. nov., isolated from effective nodules of Lupinus mariae-josephae, a lupine endemic of basic-lime soils in Eastern Spain.</title>
        <authorList>
            <person name="Duran D."/>
            <person name="Rey L."/>
            <person name="Navarro A."/>
            <person name="Busquets A."/>
            <person name="Imperial J."/>
            <person name="Ruiz-Argueso T."/>
        </authorList>
    </citation>
    <scope>NUCLEOTIDE SEQUENCE [LARGE SCALE GENOMIC DNA]</scope>
    <source>
        <strain evidence="1 2">PAC68</strain>
    </source>
</reference>
<dbReference type="RefSeq" id="WP_057838275.1">
    <property type="nucleotide sequence ID" value="NZ_LLXZ01000160.1"/>
</dbReference>
<proteinExistence type="predicted"/>
<evidence type="ECO:0000313" key="1">
    <source>
        <dbReference type="EMBL" id="KRR02029.1"/>
    </source>
</evidence>
<keyword evidence="2" id="KW-1185">Reference proteome</keyword>
<sequence length="81" mass="8789">MPHNWWTRKNLVVTAAILALAFIGFIVAGVSSPEPAASAALGPDWQCSRLAFVFTTCSRAKHSQAATFRFAKIPVCGRLRT</sequence>
<dbReference type="AlphaFoldDB" id="A0A0R3L8I8"/>
<gene>
    <name evidence="1" type="ORF">CQ12_15290</name>
</gene>
<name>A0A0R3L8I8_9BRAD</name>
<dbReference type="STRING" id="280332.CQ12_15290"/>
<dbReference type="EMBL" id="LLXZ01000160">
    <property type="protein sequence ID" value="KRR02029.1"/>
    <property type="molecule type" value="Genomic_DNA"/>
</dbReference>
<protein>
    <submittedName>
        <fullName evidence="1">Uncharacterized protein</fullName>
    </submittedName>
</protein>